<reference evidence="1 2" key="1">
    <citation type="submission" date="2018-10" db="EMBL/GenBank/DDBJ databases">
        <title>Paraburkholderia sp. 7MK8-2, isolated from soil.</title>
        <authorList>
            <person name="Gao Z.-H."/>
            <person name="Qiu L.-H."/>
        </authorList>
    </citation>
    <scope>NUCLEOTIDE SEQUENCE [LARGE SCALE GENOMIC DNA]</scope>
    <source>
        <strain evidence="1 2">7MK8-2</strain>
    </source>
</reference>
<protein>
    <submittedName>
        <fullName evidence="1">Uncharacterized protein</fullName>
    </submittedName>
</protein>
<name>A0A494XNQ1_9BURK</name>
<sequence length="75" mass="8622">MSIHQTERACGGLALHLVDADLDHLERVISRPANRMLTAQYWRRRVLSMQHQFELTHEQGARAEAILQRLDDCAA</sequence>
<dbReference type="OrthoDB" id="9108754at2"/>
<organism evidence="1 2">
    <name type="scientific">Trinickia fusca</name>
    <dbReference type="NCBI Taxonomy" id="2419777"/>
    <lineage>
        <taxon>Bacteria</taxon>
        <taxon>Pseudomonadati</taxon>
        <taxon>Pseudomonadota</taxon>
        <taxon>Betaproteobacteria</taxon>
        <taxon>Burkholderiales</taxon>
        <taxon>Burkholderiaceae</taxon>
        <taxon>Trinickia</taxon>
    </lineage>
</organism>
<gene>
    <name evidence="1" type="ORF">D7S89_01765</name>
</gene>
<dbReference type="Proteomes" id="UP000280434">
    <property type="component" value="Unassembled WGS sequence"/>
</dbReference>
<evidence type="ECO:0000313" key="1">
    <source>
        <dbReference type="EMBL" id="RKP52287.1"/>
    </source>
</evidence>
<evidence type="ECO:0000313" key="2">
    <source>
        <dbReference type="Proteomes" id="UP000280434"/>
    </source>
</evidence>
<accession>A0A494XNQ1</accession>
<proteinExistence type="predicted"/>
<keyword evidence="2" id="KW-1185">Reference proteome</keyword>
<dbReference type="EMBL" id="RBZV01000001">
    <property type="protein sequence ID" value="RKP52287.1"/>
    <property type="molecule type" value="Genomic_DNA"/>
</dbReference>
<dbReference type="AlphaFoldDB" id="A0A494XNQ1"/>
<comment type="caution">
    <text evidence="1">The sequence shown here is derived from an EMBL/GenBank/DDBJ whole genome shotgun (WGS) entry which is preliminary data.</text>
</comment>